<evidence type="ECO:0000256" key="1">
    <source>
        <dbReference type="SAM" id="MobiDB-lite"/>
    </source>
</evidence>
<protein>
    <submittedName>
        <fullName evidence="2">Uncharacterized protein</fullName>
    </submittedName>
</protein>
<reference evidence="2" key="1">
    <citation type="submission" date="2022-03" db="EMBL/GenBank/DDBJ databases">
        <title>A functionally conserved STORR gene fusion in Papaver species that diverged 16.8 million years ago.</title>
        <authorList>
            <person name="Catania T."/>
        </authorList>
    </citation>
    <scope>NUCLEOTIDE SEQUENCE</scope>
    <source>
        <strain evidence="2">S-191538</strain>
    </source>
</reference>
<dbReference type="AlphaFoldDB" id="A0AA42B409"/>
<gene>
    <name evidence="2" type="ORF">MKW94_027931</name>
</gene>
<dbReference type="EMBL" id="JAJJMA010317616">
    <property type="protein sequence ID" value="MCL7049561.1"/>
    <property type="molecule type" value="Genomic_DNA"/>
</dbReference>
<comment type="caution">
    <text evidence="2">The sequence shown here is derived from an EMBL/GenBank/DDBJ whole genome shotgun (WGS) entry which is preliminary data.</text>
</comment>
<keyword evidence="3" id="KW-1185">Reference proteome</keyword>
<evidence type="ECO:0000313" key="2">
    <source>
        <dbReference type="EMBL" id="MCL7049561.1"/>
    </source>
</evidence>
<organism evidence="2 3">
    <name type="scientific">Papaver nudicaule</name>
    <name type="common">Iceland poppy</name>
    <dbReference type="NCBI Taxonomy" id="74823"/>
    <lineage>
        <taxon>Eukaryota</taxon>
        <taxon>Viridiplantae</taxon>
        <taxon>Streptophyta</taxon>
        <taxon>Embryophyta</taxon>
        <taxon>Tracheophyta</taxon>
        <taxon>Spermatophyta</taxon>
        <taxon>Magnoliopsida</taxon>
        <taxon>Ranunculales</taxon>
        <taxon>Papaveraceae</taxon>
        <taxon>Papaveroideae</taxon>
        <taxon>Papaver</taxon>
    </lineage>
</organism>
<feature type="region of interest" description="Disordered" evidence="1">
    <location>
        <begin position="1"/>
        <end position="25"/>
    </location>
</feature>
<dbReference type="Proteomes" id="UP001177140">
    <property type="component" value="Unassembled WGS sequence"/>
</dbReference>
<proteinExistence type="predicted"/>
<evidence type="ECO:0000313" key="3">
    <source>
        <dbReference type="Proteomes" id="UP001177140"/>
    </source>
</evidence>
<name>A0AA42B409_PAPNU</name>
<accession>A0AA42B409</accession>
<sequence length="101" mass="11481">MFVEAKKVCENKSDGSKQRYSRSEMEASDMAREIYRGVGFCCSQRQRISIKVMLILTNNNSIVANIHDNRNNFTNAHGHRSSISENTQRSLSNIAVTNKLE</sequence>